<feature type="transmembrane region" description="Helical" evidence="1">
    <location>
        <begin position="145"/>
        <end position="168"/>
    </location>
</feature>
<feature type="transmembrane region" description="Helical" evidence="1">
    <location>
        <begin position="55"/>
        <end position="79"/>
    </location>
</feature>
<reference evidence="2" key="1">
    <citation type="submission" date="2021-11" db="EMBL/GenBank/DDBJ databases">
        <title>The first genome sequence of unculturable Mycoplasma faucium obtained by de novo assembly of metagenomic reads.</title>
        <authorList>
            <person name="Sabat A.J."/>
            <person name="Bathoorn E."/>
            <person name="Akkerboom V."/>
            <person name="Friedrich A.W."/>
        </authorList>
    </citation>
    <scope>NUCLEOTIDE SEQUENCE [LARGE SCALE GENOMIC DNA]</scope>
    <source>
        <strain evidence="2">UMCG-MFM1</strain>
    </source>
</reference>
<organism evidence="2 3">
    <name type="scientific">Metamycoplasma faucium</name>
    <dbReference type="NCBI Taxonomy" id="56142"/>
    <lineage>
        <taxon>Bacteria</taxon>
        <taxon>Bacillati</taxon>
        <taxon>Mycoplasmatota</taxon>
        <taxon>Mycoplasmoidales</taxon>
        <taxon>Metamycoplasmataceae</taxon>
        <taxon>Metamycoplasma</taxon>
    </lineage>
</organism>
<gene>
    <name evidence="2" type="ORF">LQ356_02535</name>
</gene>
<evidence type="ECO:0000313" key="2">
    <source>
        <dbReference type="EMBL" id="WYM97070.1"/>
    </source>
</evidence>
<dbReference type="RefSeq" id="WP_405311300.1">
    <property type="nucleotide sequence ID" value="NZ_CP088155.1"/>
</dbReference>
<keyword evidence="1" id="KW-1133">Transmembrane helix</keyword>
<dbReference type="EMBL" id="CP088155">
    <property type="protein sequence ID" value="WYM97070.1"/>
    <property type="molecule type" value="Genomic_DNA"/>
</dbReference>
<evidence type="ECO:0000256" key="1">
    <source>
        <dbReference type="SAM" id="Phobius"/>
    </source>
</evidence>
<keyword evidence="1" id="KW-0812">Transmembrane</keyword>
<keyword evidence="3" id="KW-1185">Reference proteome</keyword>
<sequence length="581" mass="67883">MAYFKMKLRMLSKSLGTYLIPSIFLFLGIVLITLFSILINKNSLYITQINKQTEIIFGITMGLLFVSIFILIAYLIYLIELIYHDDKKNGIDVLMYSKPVSKRNIYFSNYFAIMIPVLICMFAIWFLSLIFLSSIHINKANMGKIALTLFIVPFLFLMVFSTFGYLVSAKLSFKVLPIVMVSPLILGATSPLISLIDHNKNRNLYNAVTRSINSKQQIPLTFNKGNIDINQFSKIYDENSKLKNNVLTFDMKAKNNLNFWEIESIYKIKQDDKIVSPYFNWISWYKHVQNITSHLLNTSASFDSLNEYDYYAKVSKGSIDYSKYDTFTLKNKSGDIKKYLLFQTSLYDKQSPLYFDEYKKDILTSLLNMRKLFKNNQFAMDEINKANYFLRNLNSIEDIYRSKEFNDLILKAYAKINELNLDKFDGNFNKIYEEIYKEANKFIEYDTNKPEGKITNIINSVMFNTHNLSLYLLAKYYAGNKDKLKYIDIISVNKVNSSTDEEKKMLNKFSKILSKDDNNSYEVEKIKSLLNYAFTEANEHTLKRISVKKYMPPSLSFVLPLILFSLFLGLGYLVHKRRNFK</sequence>
<feature type="transmembrane region" description="Helical" evidence="1">
    <location>
        <begin position="110"/>
        <end position="133"/>
    </location>
</feature>
<accession>A0ABZ2TKU9</accession>
<feature type="transmembrane region" description="Helical" evidence="1">
    <location>
        <begin position="15"/>
        <end position="39"/>
    </location>
</feature>
<feature type="transmembrane region" description="Helical" evidence="1">
    <location>
        <begin position="554"/>
        <end position="574"/>
    </location>
</feature>
<name>A0ABZ2TKU9_9BACT</name>
<dbReference type="Proteomes" id="UP001622612">
    <property type="component" value="Chromosome"/>
</dbReference>
<feature type="transmembrane region" description="Helical" evidence="1">
    <location>
        <begin position="175"/>
        <end position="196"/>
    </location>
</feature>
<evidence type="ECO:0008006" key="4">
    <source>
        <dbReference type="Google" id="ProtNLM"/>
    </source>
</evidence>
<keyword evidence="1" id="KW-0472">Membrane</keyword>
<protein>
    <recommendedName>
        <fullName evidence="4">ABC transporter permease</fullName>
    </recommendedName>
</protein>
<evidence type="ECO:0000313" key="3">
    <source>
        <dbReference type="Proteomes" id="UP001622612"/>
    </source>
</evidence>
<proteinExistence type="predicted"/>